<dbReference type="InterPro" id="IPR036400">
    <property type="entry name" value="Cyt_B5-like_heme/steroid_sf"/>
</dbReference>
<keyword evidence="5" id="KW-0812">Transmembrane</keyword>
<dbReference type="SUPFAM" id="SSF55856">
    <property type="entry name" value="Cytochrome b5-like heme/steroid binding domain"/>
    <property type="match status" value="1"/>
</dbReference>
<gene>
    <name evidence="7" type="ORF">COY14_00505</name>
</gene>
<dbReference type="GO" id="GO:0020037">
    <property type="term" value="F:heme binding"/>
    <property type="evidence" value="ECO:0007669"/>
    <property type="project" value="TreeGrafter"/>
</dbReference>
<evidence type="ECO:0000259" key="6">
    <source>
        <dbReference type="PROSITE" id="PS50255"/>
    </source>
</evidence>
<feature type="transmembrane region" description="Helical" evidence="5">
    <location>
        <begin position="7"/>
        <end position="24"/>
    </location>
</feature>
<evidence type="ECO:0000256" key="5">
    <source>
        <dbReference type="SAM" id="Phobius"/>
    </source>
</evidence>
<evidence type="ECO:0000256" key="1">
    <source>
        <dbReference type="ARBA" id="ARBA00022617"/>
    </source>
</evidence>
<sequence>MKQKKLILMVIVFSLVLIGGFYFISNTNSTPEAKPEKAVPEMTYSLETISAHNSKSDCWQAINDVVYDFTPYLMSDDHPGGAAMAKDCGTDATFTYENDPEHSDYAKSLLSEYVIG</sequence>
<comment type="caution">
    <text evidence="7">The sequence shown here is derived from an EMBL/GenBank/DDBJ whole genome shotgun (WGS) entry which is preliminary data.</text>
</comment>
<organism evidence="7 8">
    <name type="scientific">Candidatus Roizmanbacteria bacterium CG_4_10_14_0_2_um_filter_36_9</name>
    <dbReference type="NCBI Taxonomy" id="1974823"/>
    <lineage>
        <taxon>Bacteria</taxon>
        <taxon>Candidatus Roizmaniibacteriota</taxon>
    </lineage>
</organism>
<proteinExistence type="inferred from homology"/>
<keyword evidence="1" id="KW-0349">Heme</keyword>
<dbReference type="AlphaFoldDB" id="A0A2M7U5U2"/>
<dbReference type="GO" id="GO:0046872">
    <property type="term" value="F:metal ion binding"/>
    <property type="evidence" value="ECO:0007669"/>
    <property type="project" value="UniProtKB-KW"/>
</dbReference>
<keyword evidence="2" id="KW-0479">Metal-binding</keyword>
<dbReference type="PANTHER" id="PTHR19359">
    <property type="entry name" value="CYTOCHROME B5"/>
    <property type="match status" value="1"/>
</dbReference>
<dbReference type="EMBL" id="PFOD01000015">
    <property type="protein sequence ID" value="PIZ66335.1"/>
    <property type="molecule type" value="Genomic_DNA"/>
</dbReference>
<evidence type="ECO:0000313" key="8">
    <source>
        <dbReference type="Proteomes" id="UP000230027"/>
    </source>
</evidence>
<dbReference type="Pfam" id="PF00173">
    <property type="entry name" value="Cyt-b5"/>
    <property type="match status" value="1"/>
</dbReference>
<reference evidence="8" key="1">
    <citation type="submission" date="2017-09" db="EMBL/GenBank/DDBJ databases">
        <title>Depth-based differentiation of microbial function through sediment-hosted aquifers and enrichment of novel symbionts in the deep terrestrial subsurface.</title>
        <authorList>
            <person name="Probst A.J."/>
            <person name="Ladd B."/>
            <person name="Jarett J.K."/>
            <person name="Geller-Mcgrath D.E."/>
            <person name="Sieber C.M.K."/>
            <person name="Emerson J.B."/>
            <person name="Anantharaman K."/>
            <person name="Thomas B.C."/>
            <person name="Malmstrom R."/>
            <person name="Stieglmeier M."/>
            <person name="Klingl A."/>
            <person name="Woyke T."/>
            <person name="Ryan C.M."/>
            <person name="Banfield J.F."/>
        </authorList>
    </citation>
    <scope>NUCLEOTIDE SEQUENCE [LARGE SCALE GENOMIC DNA]</scope>
</reference>
<accession>A0A2M7U5U2</accession>
<dbReference type="PROSITE" id="PS50255">
    <property type="entry name" value="CYTOCHROME_B5_2"/>
    <property type="match status" value="1"/>
</dbReference>
<dbReference type="Gene3D" id="3.10.120.10">
    <property type="entry name" value="Cytochrome b5-like heme/steroid binding domain"/>
    <property type="match status" value="1"/>
</dbReference>
<name>A0A2M7U5U2_9BACT</name>
<feature type="non-terminal residue" evidence="7">
    <location>
        <position position="116"/>
    </location>
</feature>
<comment type="similarity">
    <text evidence="4">Belongs to the cytochrome b5 family.</text>
</comment>
<dbReference type="InterPro" id="IPR001199">
    <property type="entry name" value="Cyt_B5-like_heme/steroid-bd"/>
</dbReference>
<feature type="domain" description="Cytochrome b5 heme-binding" evidence="6">
    <location>
        <begin position="41"/>
        <end position="116"/>
    </location>
</feature>
<dbReference type="SMART" id="SM01117">
    <property type="entry name" value="Cyt-b5"/>
    <property type="match status" value="1"/>
</dbReference>
<keyword evidence="5" id="KW-0472">Membrane</keyword>
<protein>
    <recommendedName>
        <fullName evidence="6">Cytochrome b5 heme-binding domain-containing protein</fullName>
    </recommendedName>
</protein>
<keyword evidence="3" id="KW-0408">Iron</keyword>
<evidence type="ECO:0000256" key="2">
    <source>
        <dbReference type="ARBA" id="ARBA00022723"/>
    </source>
</evidence>
<keyword evidence="5" id="KW-1133">Transmembrane helix</keyword>
<evidence type="ECO:0000313" key="7">
    <source>
        <dbReference type="EMBL" id="PIZ66335.1"/>
    </source>
</evidence>
<dbReference type="InterPro" id="IPR050668">
    <property type="entry name" value="Cytochrome_b5"/>
</dbReference>
<dbReference type="GO" id="GO:0016020">
    <property type="term" value="C:membrane"/>
    <property type="evidence" value="ECO:0007669"/>
    <property type="project" value="TreeGrafter"/>
</dbReference>
<dbReference type="Proteomes" id="UP000230027">
    <property type="component" value="Unassembled WGS sequence"/>
</dbReference>
<evidence type="ECO:0000256" key="3">
    <source>
        <dbReference type="ARBA" id="ARBA00023004"/>
    </source>
</evidence>
<evidence type="ECO:0000256" key="4">
    <source>
        <dbReference type="ARBA" id="ARBA00038168"/>
    </source>
</evidence>